<gene>
    <name evidence="2" type="ORF">GCM10007320_03990</name>
</gene>
<dbReference type="PROSITE" id="PS00409">
    <property type="entry name" value="PROKAR_NTER_METHYL"/>
    <property type="match status" value="1"/>
</dbReference>
<accession>A0ABQ3FW22</accession>
<dbReference type="Proteomes" id="UP000626210">
    <property type="component" value="Unassembled WGS sequence"/>
</dbReference>
<keyword evidence="3" id="KW-1185">Reference proteome</keyword>
<keyword evidence="1" id="KW-0472">Membrane</keyword>
<reference evidence="3" key="1">
    <citation type="journal article" date="2019" name="Int. J. Syst. Evol. Microbiol.">
        <title>The Global Catalogue of Microorganisms (GCM) 10K type strain sequencing project: providing services to taxonomists for standard genome sequencing and annotation.</title>
        <authorList>
            <consortium name="The Broad Institute Genomics Platform"/>
            <consortium name="The Broad Institute Genome Sequencing Center for Infectious Disease"/>
            <person name="Wu L."/>
            <person name="Ma J."/>
        </authorList>
    </citation>
    <scope>NUCLEOTIDE SEQUENCE [LARGE SCALE GENOMIC DNA]</scope>
    <source>
        <strain evidence="3">KCTC 23314</strain>
    </source>
</reference>
<evidence type="ECO:0000256" key="1">
    <source>
        <dbReference type="SAM" id="Phobius"/>
    </source>
</evidence>
<evidence type="ECO:0008006" key="4">
    <source>
        <dbReference type="Google" id="ProtNLM"/>
    </source>
</evidence>
<keyword evidence="1" id="KW-1133">Transmembrane helix</keyword>
<feature type="transmembrane region" description="Helical" evidence="1">
    <location>
        <begin position="12"/>
        <end position="34"/>
    </location>
</feature>
<comment type="caution">
    <text evidence="2">The sequence shown here is derived from an EMBL/GenBank/DDBJ whole genome shotgun (WGS) entry which is preliminary data.</text>
</comment>
<organism evidence="2 3">
    <name type="scientific">Pseudorhodoferax aquiterrae</name>
    <dbReference type="NCBI Taxonomy" id="747304"/>
    <lineage>
        <taxon>Bacteria</taxon>
        <taxon>Pseudomonadati</taxon>
        <taxon>Pseudomonadota</taxon>
        <taxon>Betaproteobacteria</taxon>
        <taxon>Burkholderiales</taxon>
        <taxon>Comamonadaceae</taxon>
    </lineage>
</organism>
<keyword evidence="1" id="KW-0812">Transmembrane</keyword>
<name>A0ABQ3FW22_9BURK</name>
<proteinExistence type="predicted"/>
<evidence type="ECO:0000313" key="2">
    <source>
        <dbReference type="EMBL" id="GHC70002.1"/>
    </source>
</evidence>
<dbReference type="EMBL" id="BMYK01000001">
    <property type="protein sequence ID" value="GHC70002.1"/>
    <property type="molecule type" value="Genomic_DNA"/>
</dbReference>
<evidence type="ECO:0000313" key="3">
    <source>
        <dbReference type="Proteomes" id="UP000626210"/>
    </source>
</evidence>
<protein>
    <recommendedName>
        <fullName evidence="4">Type IV pilus assembly protein PilW</fullName>
    </recommendedName>
</protein>
<dbReference type="InterPro" id="IPR012902">
    <property type="entry name" value="N_methyl_site"/>
</dbReference>
<dbReference type="RefSeq" id="WP_189685343.1">
    <property type="nucleotide sequence ID" value="NZ_BMYK01000001.1"/>
</dbReference>
<sequence>MSRATQSGVTLLELLVGLAIGLMTIAVALGALLISRGVSGTVSDASQLQQQGAYALRVVGRQLRQAGAIRLNTAFGAAAGAAEDPAQPVAFETTFDRNTRTLQSDPTYALRVGYQNFTETVSTASTAQSLLSDCLGRSSTTAAVVQSDFRLQRATGASTGDLLCRGTDGSEEALIGNVADFRVTYLVQTLPTGGVGATTVRRVAPAAMATADWASVVAVDVCLELVGDENIDTAGATYRNCAQSDVSLGNRMRLVLRNTFQLRSRGAAR</sequence>